<dbReference type="PATRIC" id="fig|447.4.peg.2171"/>
<comment type="caution">
    <text evidence="2">The sequence shown here is derived from an EMBL/GenBank/DDBJ whole genome shotgun (WGS) entry which is preliminary data.</text>
</comment>
<evidence type="ECO:0000256" key="1">
    <source>
        <dbReference type="SAM" id="SignalP"/>
    </source>
</evidence>
<feature type="signal peptide" evidence="1">
    <location>
        <begin position="1"/>
        <end position="23"/>
    </location>
</feature>
<evidence type="ECO:0000313" key="2">
    <source>
        <dbReference type="EMBL" id="KTC73397.1"/>
    </source>
</evidence>
<dbReference type="OrthoDB" id="5639090at2"/>
<dbReference type="EMBL" id="LNXU01000019">
    <property type="protein sequence ID" value="KTC73397.1"/>
    <property type="molecule type" value="Genomic_DNA"/>
</dbReference>
<gene>
    <name evidence="2" type="ORF">Lboz_2043</name>
</gene>
<dbReference type="AlphaFoldDB" id="A0A0W0RQP3"/>
<evidence type="ECO:0000313" key="3">
    <source>
        <dbReference type="Proteomes" id="UP000054695"/>
    </source>
</evidence>
<protein>
    <submittedName>
        <fullName evidence="2">Uncharacterized protein</fullName>
    </submittedName>
</protein>
<dbReference type="RefSeq" id="WP_058459667.1">
    <property type="nucleotide sequence ID" value="NZ_CAAAIY010000018.1"/>
</dbReference>
<dbReference type="Proteomes" id="UP000054695">
    <property type="component" value="Unassembled WGS sequence"/>
</dbReference>
<keyword evidence="3" id="KW-1185">Reference proteome</keyword>
<dbReference type="STRING" id="447.Lboz_2043"/>
<feature type="chain" id="PRO_5006911173" evidence="1">
    <location>
        <begin position="24"/>
        <end position="118"/>
    </location>
</feature>
<proteinExistence type="predicted"/>
<organism evidence="2 3">
    <name type="scientific">Legionella bozemanae</name>
    <name type="common">Fluoribacter bozemanae</name>
    <dbReference type="NCBI Taxonomy" id="447"/>
    <lineage>
        <taxon>Bacteria</taxon>
        <taxon>Pseudomonadati</taxon>
        <taxon>Pseudomonadota</taxon>
        <taxon>Gammaproteobacteria</taxon>
        <taxon>Legionellales</taxon>
        <taxon>Legionellaceae</taxon>
        <taxon>Legionella</taxon>
    </lineage>
</organism>
<name>A0A0W0RQP3_LEGBO</name>
<reference evidence="2 3" key="1">
    <citation type="submission" date="2015-11" db="EMBL/GenBank/DDBJ databases">
        <title>Genomic analysis of 38 Legionella species identifies large and diverse effector repertoires.</title>
        <authorList>
            <person name="Burstein D."/>
            <person name="Amaro F."/>
            <person name="Zusman T."/>
            <person name="Lifshitz Z."/>
            <person name="Cohen O."/>
            <person name="Gilbert J.A."/>
            <person name="Pupko T."/>
            <person name="Shuman H.A."/>
            <person name="Segal G."/>
        </authorList>
    </citation>
    <scope>NUCLEOTIDE SEQUENCE [LARGE SCALE GENOMIC DNA]</scope>
    <source>
        <strain evidence="2 3">WIGA</strain>
    </source>
</reference>
<sequence length="118" mass="13193">MIKIISKRALIFSLLVFSMNVQAGPSKEFLANQCYELSRVITSLADNQEKNVCSNKLHMASVQTSTTAFLIMEDSPDLAKEILNNAVAALQYAELLSCKHYIQISHSKFEAQKIKTLL</sequence>
<accession>A0A0W0RQP3</accession>
<keyword evidence="1" id="KW-0732">Signal</keyword>